<reference evidence="2" key="1">
    <citation type="journal article" date="2019" name="Int. J. Syst. Evol. Microbiol.">
        <title>The Global Catalogue of Microorganisms (GCM) 10K type strain sequencing project: providing services to taxonomists for standard genome sequencing and annotation.</title>
        <authorList>
            <consortium name="The Broad Institute Genomics Platform"/>
            <consortium name="The Broad Institute Genome Sequencing Center for Infectious Disease"/>
            <person name="Wu L."/>
            <person name="Ma J."/>
        </authorList>
    </citation>
    <scope>NUCLEOTIDE SEQUENCE [LARGE SCALE GENOMIC DNA]</scope>
    <source>
        <strain evidence="2">KACC 11588</strain>
    </source>
</reference>
<dbReference type="Proteomes" id="UP001596056">
    <property type="component" value="Unassembled WGS sequence"/>
</dbReference>
<evidence type="ECO:0000313" key="2">
    <source>
        <dbReference type="Proteomes" id="UP001596056"/>
    </source>
</evidence>
<comment type="caution">
    <text evidence="1">The sequence shown here is derived from an EMBL/GenBank/DDBJ whole genome shotgun (WGS) entry which is preliminary data.</text>
</comment>
<organism evidence="1 2">
    <name type="scientific">Rubellimicrobium aerolatum</name>
    <dbReference type="NCBI Taxonomy" id="490979"/>
    <lineage>
        <taxon>Bacteria</taxon>
        <taxon>Pseudomonadati</taxon>
        <taxon>Pseudomonadota</taxon>
        <taxon>Alphaproteobacteria</taxon>
        <taxon>Rhodobacterales</taxon>
        <taxon>Roseobacteraceae</taxon>
        <taxon>Rubellimicrobium</taxon>
    </lineage>
</organism>
<sequence>MAFFGELAEKRSTYLFLPVVACIDRHRGDRGPLRCPPGALQVDGLAERHVKRAHGQVIRSLFDGASGLGRERDLVLLALMVALWDEGPWQGEQAALLALVRGGLLRLLADPAVALQGVRIDRHSISPHAALATEILTAAEEIATRAPWLWLEALFVVENALTGPQWFDTASEVMILPTDHLS</sequence>
<protein>
    <submittedName>
        <fullName evidence="1">Uncharacterized protein</fullName>
    </submittedName>
</protein>
<dbReference type="RefSeq" id="WP_209841990.1">
    <property type="nucleotide sequence ID" value="NZ_JAGGJP010000013.1"/>
</dbReference>
<name>A0ABW0SEN9_9RHOB</name>
<evidence type="ECO:0000313" key="1">
    <source>
        <dbReference type="EMBL" id="MFC5567416.1"/>
    </source>
</evidence>
<gene>
    <name evidence="1" type="ORF">ACFPOC_13465</name>
</gene>
<accession>A0ABW0SEN9</accession>
<proteinExistence type="predicted"/>
<keyword evidence="2" id="KW-1185">Reference proteome</keyword>
<dbReference type="EMBL" id="JBHSNA010000014">
    <property type="protein sequence ID" value="MFC5567416.1"/>
    <property type="molecule type" value="Genomic_DNA"/>
</dbReference>